<dbReference type="Proteomes" id="UP000248330">
    <property type="component" value="Unassembled WGS sequence"/>
</dbReference>
<dbReference type="GO" id="GO:1990904">
    <property type="term" value="C:ribonucleoprotein complex"/>
    <property type="evidence" value="ECO:0007669"/>
    <property type="project" value="UniProtKB-KW"/>
</dbReference>
<dbReference type="GO" id="GO:0070180">
    <property type="term" value="F:large ribosomal subunit rRNA binding"/>
    <property type="evidence" value="ECO:0007669"/>
    <property type="project" value="UniProtKB-UniRule"/>
</dbReference>
<dbReference type="InterPro" id="IPR043141">
    <property type="entry name" value="Ribosomal_uL10-like_sf"/>
</dbReference>
<evidence type="ECO:0000256" key="4">
    <source>
        <dbReference type="ARBA" id="ARBA00023274"/>
    </source>
</evidence>
<dbReference type="AlphaFoldDB" id="A0A318DZ38"/>
<gene>
    <name evidence="6" type="primary">rplJ</name>
    <name evidence="7" type="ORF">C8D93_1188</name>
</gene>
<dbReference type="InterPro" id="IPR022973">
    <property type="entry name" value="Ribosomal_uL10_bac"/>
</dbReference>
<keyword evidence="6" id="KW-0694">RNA-binding</keyword>
<dbReference type="InterPro" id="IPR047865">
    <property type="entry name" value="Ribosomal_uL10_bac_type"/>
</dbReference>
<dbReference type="GO" id="GO:0005840">
    <property type="term" value="C:ribosome"/>
    <property type="evidence" value="ECO:0007669"/>
    <property type="project" value="UniProtKB-KW"/>
</dbReference>
<dbReference type="EMBL" id="QICN01000018">
    <property type="protein sequence ID" value="PXV63278.1"/>
    <property type="molecule type" value="Genomic_DNA"/>
</dbReference>
<protein>
    <recommendedName>
        <fullName evidence="5 6">Large ribosomal subunit protein uL10</fullName>
    </recommendedName>
</protein>
<dbReference type="CDD" id="cd05797">
    <property type="entry name" value="Ribosomal_L10"/>
    <property type="match status" value="1"/>
</dbReference>
<dbReference type="InterPro" id="IPR001790">
    <property type="entry name" value="Ribosomal_uL10"/>
</dbReference>
<comment type="subunit">
    <text evidence="6">Part of the ribosomal stalk of the 50S ribosomal subunit. The N-terminus interacts with L11 and the large rRNA to form the base of the stalk. The C-terminus forms an elongated spine to which L12 dimers bind in a sequential fashion forming a multimeric L10(L12)X complex.</text>
</comment>
<proteinExistence type="inferred from homology"/>
<dbReference type="Gene3D" id="3.30.70.1730">
    <property type="match status" value="1"/>
</dbReference>
<evidence type="ECO:0000313" key="8">
    <source>
        <dbReference type="Proteomes" id="UP000248330"/>
    </source>
</evidence>
<dbReference type="SUPFAM" id="SSF160369">
    <property type="entry name" value="Ribosomal protein L10-like"/>
    <property type="match status" value="1"/>
</dbReference>
<dbReference type="NCBIfam" id="NF000955">
    <property type="entry name" value="PRK00099.1-1"/>
    <property type="match status" value="1"/>
</dbReference>
<dbReference type="GO" id="GO:0006412">
    <property type="term" value="P:translation"/>
    <property type="evidence" value="ECO:0007669"/>
    <property type="project" value="UniProtKB-UniRule"/>
</dbReference>
<organism evidence="7 8">
    <name type="scientific">Sinimarinibacterium flocculans</name>
    <dbReference type="NCBI Taxonomy" id="985250"/>
    <lineage>
        <taxon>Bacteria</taxon>
        <taxon>Pseudomonadati</taxon>
        <taxon>Pseudomonadota</taxon>
        <taxon>Gammaproteobacteria</taxon>
        <taxon>Nevskiales</taxon>
        <taxon>Nevskiaceae</taxon>
        <taxon>Sinimarinibacterium</taxon>
    </lineage>
</organism>
<comment type="function">
    <text evidence="1 6">Forms part of the ribosomal stalk, playing a central role in the interaction of the ribosome with GTP-bound translation factors.</text>
</comment>
<reference evidence="7 8" key="1">
    <citation type="submission" date="2018-04" db="EMBL/GenBank/DDBJ databases">
        <title>Genomic Encyclopedia of Type Strains, Phase IV (KMG-IV): sequencing the most valuable type-strain genomes for metagenomic binning, comparative biology and taxonomic classification.</title>
        <authorList>
            <person name="Goeker M."/>
        </authorList>
    </citation>
    <scope>NUCLEOTIDE SEQUENCE [LARGE SCALE GENOMIC DNA]</scope>
    <source>
        <strain evidence="7 8">DSM 104150</strain>
    </source>
</reference>
<dbReference type="PANTHER" id="PTHR11560">
    <property type="entry name" value="39S RIBOSOMAL PROTEIN L10, MITOCHONDRIAL"/>
    <property type="match status" value="1"/>
</dbReference>
<name>A0A318DZ38_9GAMM</name>
<keyword evidence="4 6" id="KW-0687">Ribonucleoprotein</keyword>
<evidence type="ECO:0000256" key="5">
    <source>
        <dbReference type="ARBA" id="ARBA00035202"/>
    </source>
</evidence>
<sequence>MALRLEDKKALVAEVNEVAQRALSAVATEYRGLSAGKFDELRAKARASGVYLHVVKNTLAKRAVEGTEFECLTPALVGPLVLGFSLEDPGAVGRLIKDFAKDNDVMVVKAVAVGGTLYGAKDLDRLATLPTKEQAIAMLMGTMKAPIGKFVRTLAEPTAQFVRTVKAVADQKGAAA</sequence>
<dbReference type="HAMAP" id="MF_00362">
    <property type="entry name" value="Ribosomal_uL10"/>
    <property type="match status" value="1"/>
</dbReference>
<evidence type="ECO:0000256" key="3">
    <source>
        <dbReference type="ARBA" id="ARBA00022980"/>
    </source>
</evidence>
<comment type="similarity">
    <text evidence="2 6">Belongs to the universal ribosomal protein uL10 family.</text>
</comment>
<evidence type="ECO:0000256" key="2">
    <source>
        <dbReference type="ARBA" id="ARBA00008889"/>
    </source>
</evidence>
<keyword evidence="8" id="KW-1185">Reference proteome</keyword>
<dbReference type="OrthoDB" id="9808307at2"/>
<evidence type="ECO:0000256" key="6">
    <source>
        <dbReference type="HAMAP-Rule" id="MF_00362"/>
    </source>
</evidence>
<dbReference type="RefSeq" id="WP_110266972.1">
    <property type="nucleotide sequence ID" value="NZ_CAKZQT010000030.1"/>
</dbReference>
<evidence type="ECO:0000313" key="7">
    <source>
        <dbReference type="EMBL" id="PXV63278.1"/>
    </source>
</evidence>
<dbReference type="Pfam" id="PF00466">
    <property type="entry name" value="Ribosomal_L10"/>
    <property type="match status" value="1"/>
</dbReference>
<keyword evidence="3 6" id="KW-0689">Ribosomal protein</keyword>
<accession>A0A318DZ38</accession>
<evidence type="ECO:0000256" key="1">
    <source>
        <dbReference type="ARBA" id="ARBA00002633"/>
    </source>
</evidence>
<comment type="caution">
    <text evidence="7">The sequence shown here is derived from an EMBL/GenBank/DDBJ whole genome shotgun (WGS) entry which is preliminary data.</text>
</comment>
<keyword evidence="6" id="KW-0699">rRNA-binding</keyword>
<dbReference type="Gene3D" id="6.10.250.290">
    <property type="match status" value="1"/>
</dbReference>